<organism evidence="1 2">
    <name type="scientific">Dactylococcopsis salina (strain PCC 8305)</name>
    <name type="common">Myxobactron salinum</name>
    <dbReference type="NCBI Taxonomy" id="13035"/>
    <lineage>
        <taxon>Bacteria</taxon>
        <taxon>Bacillati</taxon>
        <taxon>Cyanobacteriota</taxon>
        <taxon>Cyanophyceae</taxon>
        <taxon>Nodosilineales</taxon>
        <taxon>Cymatolegaceae</taxon>
        <taxon>Dactylococcopsis</taxon>
    </lineage>
</organism>
<accession>K9YTM6</accession>
<reference evidence="1" key="1">
    <citation type="submission" date="2012-04" db="EMBL/GenBank/DDBJ databases">
        <title>Finished genome of Dactylococcopsis salina PCC 8305.</title>
        <authorList>
            <consortium name="US DOE Joint Genome Institute"/>
            <person name="Gugger M."/>
            <person name="Coursin T."/>
            <person name="Rippka R."/>
            <person name="Tandeau De Marsac N."/>
            <person name="Huntemann M."/>
            <person name="Wei C.-L."/>
            <person name="Han J."/>
            <person name="Detter J.C."/>
            <person name="Han C."/>
            <person name="Tapia R."/>
            <person name="Daligault H."/>
            <person name="Chen A."/>
            <person name="Krypides N."/>
            <person name="Mavromatis K."/>
            <person name="Markowitz V."/>
            <person name="Szeto E."/>
            <person name="Ivanova N."/>
            <person name="Ovchinnikova G."/>
            <person name="Pagani I."/>
            <person name="Pati A."/>
            <person name="Goodwin L."/>
            <person name="Peters L."/>
            <person name="Pitluck S."/>
            <person name="Woyke T."/>
            <person name="Kerfeld C."/>
        </authorList>
    </citation>
    <scope>NUCLEOTIDE SEQUENCE [LARGE SCALE GENOMIC DNA]</scope>
    <source>
        <strain evidence="1">PCC 8305</strain>
    </source>
</reference>
<dbReference type="RefSeq" id="WP_015228485.1">
    <property type="nucleotide sequence ID" value="NC_019780.1"/>
</dbReference>
<dbReference type="KEGG" id="dsl:Dacsa_0715"/>
<dbReference type="AlphaFoldDB" id="K9YTM6"/>
<dbReference type="STRING" id="13035.Dacsa_0715"/>
<name>K9YTM6_DACS8</name>
<evidence type="ECO:0000313" key="2">
    <source>
        <dbReference type="Proteomes" id="UP000010482"/>
    </source>
</evidence>
<protein>
    <submittedName>
        <fullName evidence="1">Uncharacterized protein</fullName>
    </submittedName>
</protein>
<dbReference type="Proteomes" id="UP000010482">
    <property type="component" value="Chromosome"/>
</dbReference>
<proteinExistence type="predicted"/>
<dbReference type="HOGENOM" id="CLU_2933710_0_0_3"/>
<keyword evidence="2" id="KW-1185">Reference proteome</keyword>
<evidence type="ECO:0000313" key="1">
    <source>
        <dbReference type="EMBL" id="AFZ49473.1"/>
    </source>
</evidence>
<gene>
    <name evidence="1" type="ORF">Dacsa_0715</name>
</gene>
<sequence length="60" mass="7266">MTQAQNREEITNWESIPEFETEEEEQAFWDNHCLGDDILEQMQPVQHFPYKRLDKEGEQP</sequence>
<dbReference type="EMBL" id="CP003944">
    <property type="protein sequence ID" value="AFZ49473.1"/>
    <property type="molecule type" value="Genomic_DNA"/>
</dbReference>